<evidence type="ECO:0000256" key="7">
    <source>
        <dbReference type="PROSITE-ProRule" id="PRU00104"/>
    </source>
</evidence>
<sequence>MDLISLVETVFKSLACFNASWLLPNYEHICCTSKHPGVDVGAAEEAFECIRKIEHDTLKQLIWEAISTELLSSLVASPADVETLRVYLTLPMYHEFINAKNYAKLHSPFSQAVQNLQKIPLKIVTQWWSNQTKEYFERLLENFKNVVLYIMEFKFPKVVGGDTRQEIRYEPNLAAMLNLMAMLYKINHTLRTEKLPYEQFHINEIDDMFDIRLDYVRWVSDTNGTYFSLCNYPFVFNASAKTLLLQTDQSIQMHQAMQNSVNQTGLLAMFLPEVQTIAQYIVLNVTRENIVQDTIRELAQYTANDLKKPIKIRFHGEEAEDAGGVRKEFFMLLLRDILDPKYGMFKTFEDSQSIWFTEDYFENEDAMFALIGILCGLAIYNFTIINLPFPLALYKKLLGEEVDIKDLRDLSPMMAQSMQAILDYAESDLEEVFDVTFSTTRDYFGEMQTIELKPGGEQIRVTQDNKQEFVQLYIDYVLNKSVEKSFNQFRFGFMKVCGGRVLKLFKAHELMAVIIGNQEYDWIALEENAEYKNGYQSGDLQIRWFWEVFHELPLEEKKKFLLFLTGCDRIPIQGMKAIKIFIQPTPDDKFLPVAHTCFNLLDLPRYSTKEKLRYKLLQAIQQTQGFSLV</sequence>
<dbReference type="Pfam" id="PF00632">
    <property type="entry name" value="HECT"/>
    <property type="match status" value="1"/>
</dbReference>
<proteinExistence type="predicted"/>
<comment type="catalytic activity">
    <reaction evidence="1">
        <text>S-ubiquitinyl-[E2 ubiquitin-conjugating enzyme]-L-cysteine + [acceptor protein]-L-lysine = [E2 ubiquitin-conjugating enzyme]-L-cysteine + N(6)-ubiquitinyl-[acceptor protein]-L-lysine.</text>
        <dbReference type="EC" id="2.3.2.26"/>
    </reaction>
</comment>
<evidence type="ECO:0000256" key="6">
    <source>
        <dbReference type="ARBA" id="ARBA00022786"/>
    </source>
</evidence>
<dbReference type="EMBL" id="HBUE01073032">
    <property type="protein sequence ID" value="CAG6473583.1"/>
    <property type="molecule type" value="Transcribed_RNA"/>
</dbReference>
<dbReference type="FunFam" id="3.30.2410.10:FF:000003">
    <property type="entry name" value="probable E3 ubiquitin-protein ligase HERC4 isoform X1"/>
    <property type="match status" value="1"/>
</dbReference>
<dbReference type="GO" id="GO:0005737">
    <property type="term" value="C:cytoplasm"/>
    <property type="evidence" value="ECO:0007669"/>
    <property type="project" value="UniProtKB-SubCell"/>
</dbReference>
<dbReference type="Gene3D" id="3.90.1750.10">
    <property type="entry name" value="Hect, E3 ligase catalytic domains"/>
    <property type="match status" value="1"/>
</dbReference>
<organism evidence="9">
    <name type="scientific">Culex pipiens</name>
    <name type="common">House mosquito</name>
    <dbReference type="NCBI Taxonomy" id="7175"/>
    <lineage>
        <taxon>Eukaryota</taxon>
        <taxon>Metazoa</taxon>
        <taxon>Ecdysozoa</taxon>
        <taxon>Arthropoda</taxon>
        <taxon>Hexapoda</taxon>
        <taxon>Insecta</taxon>
        <taxon>Pterygota</taxon>
        <taxon>Neoptera</taxon>
        <taxon>Endopterygota</taxon>
        <taxon>Diptera</taxon>
        <taxon>Nematocera</taxon>
        <taxon>Culicoidea</taxon>
        <taxon>Culicidae</taxon>
        <taxon>Culicinae</taxon>
        <taxon>Culicini</taxon>
        <taxon>Culex</taxon>
        <taxon>Culex</taxon>
    </lineage>
</organism>
<reference evidence="9" key="1">
    <citation type="submission" date="2021-05" db="EMBL/GenBank/DDBJ databases">
        <authorList>
            <person name="Alioto T."/>
            <person name="Alioto T."/>
            <person name="Gomez Garrido J."/>
        </authorList>
    </citation>
    <scope>NUCLEOTIDE SEQUENCE</scope>
</reference>
<dbReference type="CDD" id="cd00078">
    <property type="entry name" value="HECTc"/>
    <property type="match status" value="1"/>
</dbReference>
<accession>A0A8D8BFV1</accession>
<dbReference type="EC" id="2.3.2.26" evidence="3"/>
<dbReference type="GO" id="GO:0009966">
    <property type="term" value="P:regulation of signal transduction"/>
    <property type="evidence" value="ECO:0007669"/>
    <property type="project" value="UniProtKB-ARBA"/>
</dbReference>
<evidence type="ECO:0000259" key="8">
    <source>
        <dbReference type="PROSITE" id="PS50237"/>
    </source>
</evidence>
<dbReference type="InterPro" id="IPR044611">
    <property type="entry name" value="E3A/B/C-like"/>
</dbReference>
<keyword evidence="5" id="KW-0808">Transferase</keyword>
<dbReference type="InterPro" id="IPR000569">
    <property type="entry name" value="HECT_dom"/>
</dbReference>
<dbReference type="SMART" id="SM00119">
    <property type="entry name" value="HECTc"/>
    <property type="match status" value="1"/>
</dbReference>
<dbReference type="FunFam" id="3.30.2160.10:FF:000004">
    <property type="entry name" value="probable E3 ubiquitin-protein ligase HERC4 isoform X1"/>
    <property type="match status" value="1"/>
</dbReference>
<dbReference type="SUPFAM" id="SSF56204">
    <property type="entry name" value="Hect, E3 ligase catalytic domain"/>
    <property type="match status" value="1"/>
</dbReference>
<dbReference type="PANTHER" id="PTHR45700">
    <property type="entry name" value="UBIQUITIN-PROTEIN LIGASE E3C"/>
    <property type="match status" value="1"/>
</dbReference>
<evidence type="ECO:0000256" key="5">
    <source>
        <dbReference type="ARBA" id="ARBA00022679"/>
    </source>
</evidence>
<dbReference type="GO" id="GO:0000209">
    <property type="term" value="P:protein polyubiquitination"/>
    <property type="evidence" value="ECO:0007669"/>
    <property type="project" value="InterPro"/>
</dbReference>
<name>A0A8D8BFV1_CULPI</name>
<dbReference type="GO" id="GO:0061630">
    <property type="term" value="F:ubiquitin protein ligase activity"/>
    <property type="evidence" value="ECO:0007669"/>
    <property type="project" value="UniProtKB-EC"/>
</dbReference>
<evidence type="ECO:0000256" key="1">
    <source>
        <dbReference type="ARBA" id="ARBA00000885"/>
    </source>
</evidence>
<feature type="domain" description="HECT" evidence="8">
    <location>
        <begin position="302"/>
        <end position="629"/>
    </location>
</feature>
<evidence type="ECO:0000256" key="3">
    <source>
        <dbReference type="ARBA" id="ARBA00012485"/>
    </source>
</evidence>
<protein>
    <recommendedName>
        <fullName evidence="3">HECT-type E3 ubiquitin transferase</fullName>
        <ecNumber evidence="3">2.3.2.26</ecNumber>
    </recommendedName>
</protein>
<dbReference type="PROSITE" id="PS50237">
    <property type="entry name" value="HECT"/>
    <property type="match status" value="1"/>
</dbReference>
<dbReference type="EMBL" id="HBUE01073030">
    <property type="protein sequence ID" value="CAG6473581.1"/>
    <property type="molecule type" value="Transcribed_RNA"/>
</dbReference>
<evidence type="ECO:0000256" key="2">
    <source>
        <dbReference type="ARBA" id="ARBA00004496"/>
    </source>
</evidence>
<dbReference type="AlphaFoldDB" id="A0A8D8BFV1"/>
<evidence type="ECO:0000313" key="9">
    <source>
        <dbReference type="EMBL" id="CAG6473583.1"/>
    </source>
</evidence>
<dbReference type="Gene3D" id="3.30.2160.10">
    <property type="entry name" value="Hect, E3 ligase catalytic domain"/>
    <property type="match status" value="1"/>
</dbReference>
<dbReference type="Gene3D" id="3.30.2410.10">
    <property type="entry name" value="Hect, E3 ligase catalytic domain"/>
    <property type="match status" value="1"/>
</dbReference>
<evidence type="ECO:0000256" key="4">
    <source>
        <dbReference type="ARBA" id="ARBA00022490"/>
    </source>
</evidence>
<feature type="active site" description="Glycyl thioester intermediate" evidence="7">
    <location>
        <position position="597"/>
    </location>
</feature>
<comment type="subcellular location">
    <subcellularLocation>
        <location evidence="2">Cytoplasm</location>
    </subcellularLocation>
</comment>
<keyword evidence="6 7" id="KW-0833">Ubl conjugation pathway</keyword>
<keyword evidence="4" id="KW-0963">Cytoplasm</keyword>
<dbReference type="PANTHER" id="PTHR45700:SF8">
    <property type="entry name" value="HECT-TYPE E3 UBIQUITIN TRANSFERASE"/>
    <property type="match status" value="1"/>
</dbReference>
<dbReference type="InterPro" id="IPR035983">
    <property type="entry name" value="Hect_E3_ubiquitin_ligase"/>
</dbReference>